<dbReference type="Proteomes" id="UP000031671">
    <property type="component" value="Unassembled WGS sequence"/>
</dbReference>
<gene>
    <name evidence="1" type="ORF">JCM19231_3082</name>
</gene>
<evidence type="ECO:0000313" key="2">
    <source>
        <dbReference type="Proteomes" id="UP000031671"/>
    </source>
</evidence>
<protein>
    <submittedName>
        <fullName evidence="1">Uncharacterized protein</fullName>
    </submittedName>
</protein>
<keyword evidence="2" id="KW-1185">Reference proteome</keyword>
<accession>A0A0B8NX33</accession>
<dbReference type="AlphaFoldDB" id="A0A0B8NX33"/>
<dbReference type="EMBL" id="BBRZ01000089">
    <property type="protein sequence ID" value="GAM58476.1"/>
    <property type="molecule type" value="Genomic_DNA"/>
</dbReference>
<reference evidence="1 2" key="1">
    <citation type="submission" date="2015-01" db="EMBL/GenBank/DDBJ databases">
        <title>Vibrio sp. C1 JCM 19231 whole genome shotgun sequence.</title>
        <authorList>
            <person name="Sawabe T."/>
            <person name="Meirelles P."/>
            <person name="Feng G."/>
            <person name="Sayaka M."/>
            <person name="Hattori M."/>
            <person name="Ohkuma M."/>
        </authorList>
    </citation>
    <scope>NUCLEOTIDE SEQUENCE [LARGE SCALE GENOMIC DNA]</scope>
    <source>
        <strain evidence="2">JCM 19231</strain>
    </source>
</reference>
<name>A0A0B8NX33_9VIBR</name>
<evidence type="ECO:0000313" key="1">
    <source>
        <dbReference type="EMBL" id="GAM58476.1"/>
    </source>
</evidence>
<comment type="caution">
    <text evidence="1">The sequence shown here is derived from an EMBL/GenBank/DDBJ whole genome shotgun (WGS) entry which is preliminary data.</text>
</comment>
<sequence length="38" mass="4280">MNLEILETNRARFIKVIKELAIEFEVSAEAMAKLLSAS</sequence>
<reference evidence="1 2" key="2">
    <citation type="submission" date="2015-01" db="EMBL/GenBank/DDBJ databases">
        <authorList>
            <consortium name="NBRP consortium"/>
            <person name="Sawabe T."/>
            <person name="Meirelles P."/>
            <person name="Feng G."/>
            <person name="Sayaka M."/>
            <person name="Hattori M."/>
            <person name="Ohkuma M."/>
        </authorList>
    </citation>
    <scope>NUCLEOTIDE SEQUENCE [LARGE SCALE GENOMIC DNA]</scope>
    <source>
        <strain evidence="2">JCM 19231</strain>
    </source>
</reference>
<proteinExistence type="predicted"/>
<organism evidence="1 2">
    <name type="scientific">Vibrio ishigakensis</name>
    <dbReference type="NCBI Taxonomy" id="1481914"/>
    <lineage>
        <taxon>Bacteria</taxon>
        <taxon>Pseudomonadati</taxon>
        <taxon>Pseudomonadota</taxon>
        <taxon>Gammaproteobacteria</taxon>
        <taxon>Vibrionales</taxon>
        <taxon>Vibrionaceae</taxon>
        <taxon>Vibrio</taxon>
    </lineage>
</organism>